<keyword evidence="7" id="KW-0408">Iron</keyword>
<feature type="domain" description="TonB-dependent receptor-like beta-barrel" evidence="16">
    <location>
        <begin position="358"/>
        <end position="805"/>
    </location>
</feature>
<feature type="compositionally biased region" description="Polar residues" evidence="15">
    <location>
        <begin position="63"/>
        <end position="73"/>
    </location>
</feature>
<keyword evidence="5 12" id="KW-0812">Transmembrane</keyword>
<dbReference type="InterPro" id="IPR000531">
    <property type="entry name" value="Beta-barrel_TonB"/>
</dbReference>
<evidence type="ECO:0000256" key="7">
    <source>
        <dbReference type="ARBA" id="ARBA00023004"/>
    </source>
</evidence>
<keyword evidence="11 12" id="KW-0998">Cell outer membrane</keyword>
<evidence type="ECO:0000256" key="14">
    <source>
        <dbReference type="RuleBase" id="RU003357"/>
    </source>
</evidence>
<dbReference type="GO" id="GO:0009279">
    <property type="term" value="C:cell outer membrane"/>
    <property type="evidence" value="ECO:0007669"/>
    <property type="project" value="UniProtKB-SubCell"/>
</dbReference>
<keyword evidence="9 14" id="KW-0798">TonB box</keyword>
<evidence type="ECO:0000256" key="5">
    <source>
        <dbReference type="ARBA" id="ARBA00022692"/>
    </source>
</evidence>
<name>A0AAJ4S0Y6_9SPHN</name>
<evidence type="ECO:0000256" key="9">
    <source>
        <dbReference type="ARBA" id="ARBA00023077"/>
    </source>
</evidence>
<proteinExistence type="inferred from homology"/>
<evidence type="ECO:0000259" key="16">
    <source>
        <dbReference type="Pfam" id="PF00593"/>
    </source>
</evidence>
<feature type="short sequence motif" description="TonB C-terminal box" evidence="13">
    <location>
        <begin position="825"/>
        <end position="842"/>
    </location>
</feature>
<evidence type="ECO:0000256" key="15">
    <source>
        <dbReference type="SAM" id="MobiDB-lite"/>
    </source>
</evidence>
<evidence type="ECO:0000259" key="17">
    <source>
        <dbReference type="Pfam" id="PF07715"/>
    </source>
</evidence>
<feature type="region of interest" description="Disordered" evidence="15">
    <location>
        <begin position="54"/>
        <end position="88"/>
    </location>
</feature>
<sequence length="842" mass="89446">MAQEPTCCMLLKSRTRYGHDGPEGGDMKPVSKRALLTASAIAALISTPSFAADEPVAGEPVTSAASPAQTAGQTAADPGTPAAQDETGAPAEIVVTARRREEALSRVPVAVTAFDSSMLAERSITSIDQLTQATPGLTYGRSGGSANPQIVIRAQSRSNIGDAAQPVLTYFADVPLPYVASVIPTYDLSSVQVLKGPQGTLFGRNSTSGAVLVYPTAPSHELGGYLSASYGNYNAIVVEGALNVPIVQDKVAIRVAGQRNKRDGHTISQVTGQDLNDINDTSFRVSLLIDLGDFQNTTVYDNIRWERQGDAAVLTYLYPGTITPRFPGFNTFFDCGTSASCDVDLALARQQAAGVRKNFTAPRVFQNVQLQGLSNTTTLNLGNITLKNILGYRTAYHYSVTDTDGTEMGLTTAENLQDFSQFSEEFQVQGSFLEDRLDTIFGAFYLKSKPSGRTGLIVAPFTPRLPASLVLSYRTQESKALFGQASFNLGGGFKIDAGVRHTWDKTTSCATGYSANNPYVPGTPVASLDQCRNGGTLTVNGAPVAIKGTQSVADSAAWTWNFGVNYQATESIFLYATVRRGYRAGGVNTPVLGGILTPFQTYEPETVVDAEIGMKARWSAGGVRGTFNIDVFRGTYNGSQRGVNGTNNNFDGDGNPNNDPSAGTIIINAGKARVQGFDIDATITPTRGLTFGGFISYNDAKYLDTGTPAVLASRNAFPAKPEDTAFPYAPALTLGGNVSYETSLGPDIGGLTFNADVYRASRTYFSPFKSDKQLSQGAYAVVGARLDWTDVGGTPLTLGVFARNLFNEVYAVGGANTATSAGYASLFYNEPRTYGVQAKLKF</sequence>
<comment type="caution">
    <text evidence="18">The sequence shown here is derived from an EMBL/GenBank/DDBJ whole genome shotgun (WGS) entry which is preliminary data.</text>
</comment>
<dbReference type="PANTHER" id="PTHR32552:SF81">
    <property type="entry name" value="TONB-DEPENDENT OUTER MEMBRANE RECEPTOR"/>
    <property type="match status" value="1"/>
</dbReference>
<dbReference type="InterPro" id="IPR012910">
    <property type="entry name" value="Plug_dom"/>
</dbReference>
<evidence type="ECO:0000256" key="13">
    <source>
        <dbReference type="PROSITE-ProRule" id="PRU10144"/>
    </source>
</evidence>
<dbReference type="SUPFAM" id="SSF56935">
    <property type="entry name" value="Porins"/>
    <property type="match status" value="1"/>
</dbReference>
<evidence type="ECO:0000256" key="8">
    <source>
        <dbReference type="ARBA" id="ARBA00023065"/>
    </source>
</evidence>
<dbReference type="Pfam" id="PF00593">
    <property type="entry name" value="TonB_dep_Rec_b-barrel"/>
    <property type="match status" value="1"/>
</dbReference>
<dbReference type="InterPro" id="IPR039426">
    <property type="entry name" value="TonB-dep_rcpt-like"/>
</dbReference>
<comment type="similarity">
    <text evidence="12 14">Belongs to the TonB-dependent receptor family.</text>
</comment>
<keyword evidence="8" id="KW-0406">Ion transport</keyword>
<organism evidence="18 19">
    <name type="scientific">Sphingomonas koreensis</name>
    <dbReference type="NCBI Taxonomy" id="93064"/>
    <lineage>
        <taxon>Bacteria</taxon>
        <taxon>Pseudomonadati</taxon>
        <taxon>Pseudomonadota</taxon>
        <taxon>Alphaproteobacteria</taxon>
        <taxon>Sphingomonadales</taxon>
        <taxon>Sphingomonadaceae</taxon>
        <taxon>Sphingomonas</taxon>
    </lineage>
</organism>
<dbReference type="InterPro" id="IPR036942">
    <property type="entry name" value="Beta-barrel_TonB_sf"/>
</dbReference>
<dbReference type="Gene3D" id="2.40.170.20">
    <property type="entry name" value="TonB-dependent receptor, beta-barrel domain"/>
    <property type="match status" value="1"/>
</dbReference>
<comment type="subcellular location">
    <subcellularLocation>
        <location evidence="1 12">Cell outer membrane</location>
        <topology evidence="1 12">Multi-pass membrane protein</topology>
    </subcellularLocation>
</comment>
<gene>
    <name evidence="18" type="ORF">CA257_16685</name>
</gene>
<dbReference type="PROSITE" id="PS52016">
    <property type="entry name" value="TONB_DEPENDENT_REC_3"/>
    <property type="match status" value="1"/>
</dbReference>
<dbReference type="InterPro" id="IPR010917">
    <property type="entry name" value="TonB_rcpt_CS"/>
</dbReference>
<evidence type="ECO:0000256" key="12">
    <source>
        <dbReference type="PROSITE-ProRule" id="PRU01360"/>
    </source>
</evidence>
<keyword evidence="4" id="KW-0410">Iron transport</keyword>
<evidence type="ECO:0000256" key="11">
    <source>
        <dbReference type="ARBA" id="ARBA00023237"/>
    </source>
</evidence>
<dbReference type="PANTHER" id="PTHR32552">
    <property type="entry name" value="FERRICHROME IRON RECEPTOR-RELATED"/>
    <property type="match status" value="1"/>
</dbReference>
<keyword evidence="10 12" id="KW-0472">Membrane</keyword>
<dbReference type="GO" id="GO:0006826">
    <property type="term" value="P:iron ion transport"/>
    <property type="evidence" value="ECO:0007669"/>
    <property type="project" value="UniProtKB-KW"/>
</dbReference>
<accession>A0AAJ4S0Y6</accession>
<evidence type="ECO:0000313" key="18">
    <source>
        <dbReference type="EMBL" id="RSV00713.1"/>
    </source>
</evidence>
<evidence type="ECO:0008006" key="20">
    <source>
        <dbReference type="Google" id="ProtNLM"/>
    </source>
</evidence>
<evidence type="ECO:0000256" key="6">
    <source>
        <dbReference type="ARBA" id="ARBA00022729"/>
    </source>
</evidence>
<evidence type="ECO:0000256" key="2">
    <source>
        <dbReference type="ARBA" id="ARBA00022448"/>
    </source>
</evidence>
<feature type="domain" description="TonB-dependent receptor plug" evidence="17">
    <location>
        <begin position="105"/>
        <end position="210"/>
    </location>
</feature>
<dbReference type="EMBL" id="QQWO01000015">
    <property type="protein sequence ID" value="RSV00713.1"/>
    <property type="molecule type" value="Genomic_DNA"/>
</dbReference>
<keyword evidence="2 12" id="KW-0813">Transport</keyword>
<dbReference type="Pfam" id="PF07715">
    <property type="entry name" value="Plug"/>
    <property type="match status" value="1"/>
</dbReference>
<keyword evidence="6" id="KW-0732">Signal</keyword>
<dbReference type="AlphaFoldDB" id="A0AAJ4S0Y6"/>
<evidence type="ECO:0000313" key="19">
    <source>
        <dbReference type="Proteomes" id="UP000286681"/>
    </source>
</evidence>
<keyword evidence="3 12" id="KW-1134">Transmembrane beta strand</keyword>
<protein>
    <recommendedName>
        <fullName evidence="20">TonB-dependent receptor</fullName>
    </recommendedName>
</protein>
<evidence type="ECO:0000256" key="4">
    <source>
        <dbReference type="ARBA" id="ARBA00022496"/>
    </source>
</evidence>
<dbReference type="PROSITE" id="PS01156">
    <property type="entry name" value="TONB_DEPENDENT_REC_2"/>
    <property type="match status" value="1"/>
</dbReference>
<evidence type="ECO:0000256" key="10">
    <source>
        <dbReference type="ARBA" id="ARBA00023136"/>
    </source>
</evidence>
<dbReference type="Proteomes" id="UP000286681">
    <property type="component" value="Unassembled WGS sequence"/>
</dbReference>
<evidence type="ECO:0000256" key="1">
    <source>
        <dbReference type="ARBA" id="ARBA00004571"/>
    </source>
</evidence>
<evidence type="ECO:0000256" key="3">
    <source>
        <dbReference type="ARBA" id="ARBA00022452"/>
    </source>
</evidence>
<reference evidence="18 19" key="1">
    <citation type="submission" date="2018-07" db="EMBL/GenBank/DDBJ databases">
        <title>Genomic and Epidemiologic Investigation of an Indolent Hospital Outbreak.</title>
        <authorList>
            <person name="Johnson R.C."/>
            <person name="Deming C."/>
            <person name="Conlan S."/>
            <person name="Zellmer C.J."/>
            <person name="Michelin A.V."/>
            <person name="Lee-Lin S."/>
            <person name="Thomas P.J."/>
            <person name="Park M."/>
            <person name="Weingarten R.A."/>
            <person name="Less J."/>
            <person name="Dekker J.P."/>
            <person name="Frank K.M."/>
            <person name="Musser K.A."/>
            <person name="Mcquiston J.R."/>
            <person name="Henderson D.K."/>
            <person name="Lau A.F."/>
            <person name="Palmore T.N."/>
            <person name="Segre J.A."/>
        </authorList>
    </citation>
    <scope>NUCLEOTIDE SEQUENCE [LARGE SCALE GENOMIC DNA]</scope>
    <source>
        <strain evidence="18 19">SK-NIH.Env10_0317</strain>
    </source>
</reference>